<reference evidence="1" key="1">
    <citation type="submission" date="2019-11" db="EMBL/GenBank/DDBJ databases">
        <title>Description of new Acetobacter species.</title>
        <authorList>
            <person name="Cleenwerck I."/>
            <person name="Sombolestani A.S."/>
        </authorList>
    </citation>
    <scope>NUCLEOTIDE SEQUENCE</scope>
    <source>
        <strain evidence="1">LMG 1626</strain>
    </source>
</reference>
<comment type="caution">
    <text evidence="1">The sequence shown here is derived from an EMBL/GenBank/DDBJ whole genome shotgun (WGS) entry which is preliminary data.</text>
</comment>
<proteinExistence type="predicted"/>
<name>A0A967BCE5_9PROT</name>
<dbReference type="EMBL" id="WOTH01000011">
    <property type="protein sequence ID" value="NHO53822.1"/>
    <property type="molecule type" value="Genomic_DNA"/>
</dbReference>
<gene>
    <name evidence="1" type="ORF">GOB87_07575</name>
</gene>
<organism evidence="1 2">
    <name type="scientific">Acetobacter estunensis</name>
    <dbReference type="NCBI Taxonomy" id="104097"/>
    <lineage>
        <taxon>Bacteria</taxon>
        <taxon>Pseudomonadati</taxon>
        <taxon>Pseudomonadota</taxon>
        <taxon>Alphaproteobacteria</taxon>
        <taxon>Acetobacterales</taxon>
        <taxon>Acetobacteraceae</taxon>
        <taxon>Acetobacter</taxon>
    </lineage>
</organism>
<evidence type="ECO:0000313" key="1">
    <source>
        <dbReference type="EMBL" id="NHO53822.1"/>
    </source>
</evidence>
<protein>
    <submittedName>
        <fullName evidence="1">Uncharacterized protein</fullName>
    </submittedName>
</protein>
<sequence>MAHRLDEYLQATTIILEHDRVVFHVRLTPGVDVAEQVIGQIDRNGDMVLSPDEQTAYAKKIARNLSVSLNGKRTTLRFDGGAFPATTLLRAGTGVVELQFNLPMHMTAGHYRLTYTNAATEPDIVHLVNCLVPQDPAVHVTGQKRSQDQSVYRLDFTVMDGRPAPHPTQ</sequence>
<keyword evidence="2" id="KW-1185">Reference proteome</keyword>
<accession>A0A967BCE5</accession>
<dbReference type="AlphaFoldDB" id="A0A967BCE5"/>
<dbReference type="Proteomes" id="UP000597459">
    <property type="component" value="Unassembled WGS sequence"/>
</dbReference>
<evidence type="ECO:0000313" key="2">
    <source>
        <dbReference type="Proteomes" id="UP000597459"/>
    </source>
</evidence>